<dbReference type="FunFam" id="1.10.357.140:FF:000003">
    <property type="entry name" value="4-hydroxybenzoate polyprenyltransferase, mitochondrial"/>
    <property type="match status" value="1"/>
</dbReference>
<dbReference type="InterPro" id="IPR030470">
    <property type="entry name" value="UbiA_prenylTrfase_CS"/>
</dbReference>
<evidence type="ECO:0000256" key="10">
    <source>
        <dbReference type="ARBA" id="ARBA00049890"/>
    </source>
</evidence>
<dbReference type="Gene3D" id="1.10.357.140">
    <property type="entry name" value="UbiA prenyltransferase"/>
    <property type="match status" value="1"/>
</dbReference>
<dbReference type="HAMAP" id="MF_01635">
    <property type="entry name" value="UbiA"/>
    <property type="match status" value="1"/>
</dbReference>
<evidence type="ECO:0000256" key="6">
    <source>
        <dbReference type="ARBA" id="ARBA00022692"/>
    </source>
</evidence>
<comment type="catalytic activity">
    <reaction evidence="10">
        <text>all-trans-decaprenyl diphosphate + 4-hydroxybenzoate = 4-hydroxy-3-(all-trans-decaprenyl)benzoate + diphosphate</text>
        <dbReference type="Rhea" id="RHEA:44564"/>
        <dbReference type="ChEBI" id="CHEBI:17879"/>
        <dbReference type="ChEBI" id="CHEBI:33019"/>
        <dbReference type="ChEBI" id="CHEBI:60721"/>
        <dbReference type="ChEBI" id="CHEBI:84503"/>
        <dbReference type="EC" id="2.5.1.39"/>
    </reaction>
    <physiologicalReaction direction="left-to-right" evidence="10">
        <dbReference type="Rhea" id="RHEA:44565"/>
    </physiologicalReaction>
</comment>
<keyword evidence="16" id="KW-1185">Reference proteome</keyword>
<dbReference type="RefSeq" id="XP_038056462.1">
    <property type="nucleotide sequence ID" value="XM_038200534.1"/>
</dbReference>
<dbReference type="InterPro" id="IPR039653">
    <property type="entry name" value="Prenyltransferase"/>
</dbReference>
<dbReference type="PROSITE" id="PS00943">
    <property type="entry name" value="UBIA"/>
    <property type="match status" value="1"/>
</dbReference>
<feature type="transmembrane region" description="Helical" evidence="13">
    <location>
        <begin position="265"/>
        <end position="283"/>
    </location>
</feature>
<dbReference type="Pfam" id="PF01040">
    <property type="entry name" value="UbiA"/>
    <property type="match status" value="1"/>
</dbReference>
<dbReference type="InterPro" id="IPR044878">
    <property type="entry name" value="UbiA_sf"/>
</dbReference>
<comment type="catalytic activity">
    <reaction evidence="11">
        <text>all-trans-nonaprenyl diphosphate + 4-hydroxybenzoate = 4-hydroxy-3-(all-trans-nonaprenyl)benzoate + diphosphate</text>
        <dbReference type="Rhea" id="RHEA:17709"/>
        <dbReference type="ChEBI" id="CHEBI:17879"/>
        <dbReference type="ChEBI" id="CHEBI:33019"/>
        <dbReference type="ChEBI" id="CHEBI:58391"/>
        <dbReference type="ChEBI" id="CHEBI:84502"/>
        <dbReference type="EC" id="2.5.1.39"/>
    </reaction>
    <physiologicalReaction direction="left-to-right" evidence="11">
        <dbReference type="Rhea" id="RHEA:17710"/>
    </physiologicalReaction>
</comment>
<feature type="transmembrane region" description="Helical" evidence="13">
    <location>
        <begin position="295"/>
        <end position="312"/>
    </location>
</feature>
<dbReference type="OrthoDB" id="18170at2759"/>
<dbReference type="PANTHER" id="PTHR11048">
    <property type="entry name" value="PRENYLTRANSFERASES"/>
    <property type="match status" value="1"/>
</dbReference>
<feature type="transmembrane region" description="Helical" evidence="13">
    <location>
        <begin position="427"/>
        <end position="444"/>
    </location>
</feature>
<keyword evidence="9 13" id="KW-0414">Isoprene biosynthesis</keyword>
<feature type="transmembrane region" description="Helical" evidence="13">
    <location>
        <begin position="172"/>
        <end position="189"/>
    </location>
</feature>
<proteinExistence type="inferred from homology"/>
<keyword evidence="8 13" id="KW-0472">Membrane</keyword>
<accession>A0A913ZY29</accession>
<keyword evidence="6 13" id="KW-0812">Transmembrane</keyword>
<protein>
    <recommendedName>
        <fullName evidence="13">4-hydroxybenzoate polyprenyltransferase, mitochondrial</fullName>
        <shortName evidence="13">4-HB polyprenyltransferase</shortName>
        <ecNumber evidence="13">2.5.1.39</ecNumber>
    </recommendedName>
    <alternativeName>
        <fullName evidence="13">Para-hydroxybenzoate--polyprenyltransferase</fullName>
        <shortName evidence="13">PHB:PPT</shortName>
        <shortName evidence="13">PHB:polyprenyltransferase</shortName>
    </alternativeName>
</protein>
<evidence type="ECO:0000256" key="3">
    <source>
        <dbReference type="ARBA" id="ARBA00005985"/>
    </source>
</evidence>
<evidence type="ECO:0000256" key="2">
    <source>
        <dbReference type="ARBA" id="ARBA00004141"/>
    </source>
</evidence>
<evidence type="ECO:0000256" key="4">
    <source>
        <dbReference type="ARBA" id="ARBA00022679"/>
    </source>
</evidence>
<comment type="subcellular location">
    <subcellularLocation>
        <location evidence="2">Membrane</location>
        <topology evidence="2">Multi-pass membrane protein</topology>
    </subcellularLocation>
    <subcellularLocation>
        <location evidence="13">Mitochondrion inner membrane</location>
        <topology evidence="13">Multi-pass membrane protein</topology>
        <orientation evidence="13">Matrix side</orientation>
    </subcellularLocation>
</comment>
<dbReference type="GO" id="GO:0008412">
    <property type="term" value="F:4-hydroxybenzoate polyprenyltransferase activity"/>
    <property type="evidence" value="ECO:0007669"/>
    <property type="project" value="UniProtKB-EC"/>
</dbReference>
<feature type="transmembrane region" description="Helical" evidence="13">
    <location>
        <begin position="389"/>
        <end position="407"/>
    </location>
</feature>
<feature type="transmembrane region" description="Helical" evidence="13">
    <location>
        <begin position="318"/>
        <end position="335"/>
    </location>
</feature>
<feature type="compositionally biased region" description="Basic and acidic residues" evidence="14">
    <location>
        <begin position="449"/>
        <end position="460"/>
    </location>
</feature>
<feature type="transmembrane region" description="Helical" evidence="13">
    <location>
        <begin position="195"/>
        <end position="221"/>
    </location>
</feature>
<sequence length="466" mass="51710">MLVTFNRLCRRWSPRSISCFSTPSNVTPSQHMTVQSCDNHCKHQVFNHRSSQRLMSSDVFDAQRAVSSHGSVILNCGAIQQCQHADQPSLFRRTHKPRPVLCIHKHMYSQLHRQHNQLCINQIGAGLGRHDLQCNRWTRCDSRPMSVLSSMVDAAPSKVQPYLRLMRVDKPIGTWLCYWPSAWGIALAADPGHFPSLYMLGLCGLGAVVVRGAGCTINDMWDRDFDKSVERTRSRPIASGDISRSQALVFLAAQLSVALGILLTLNTYCIVLGCVAVAPIIVYPLMKRFTYWPQVFLGLTFNFGALIGYAAIRGSCDWSIVLPLYASCIAWTIVYDTIYGHQDKRDDLALGLGSTSILMGDNTKYWLTGFGAAMVSGLMLVGAMAEQTVAYYLAVALTAAHIGNQVWTVDIHNPQDCWNKFQSNRRLGAIIFAGIVAGTLAKVSNSKKQQHEQGLDRDNENQAVES</sequence>
<dbReference type="Proteomes" id="UP000887568">
    <property type="component" value="Unplaced"/>
</dbReference>
<keyword evidence="5 13" id="KW-0831">Ubiquinone biosynthesis</keyword>
<dbReference type="NCBIfam" id="TIGR01474">
    <property type="entry name" value="ubiA_proteo"/>
    <property type="match status" value="1"/>
</dbReference>
<dbReference type="GO" id="GO:0008299">
    <property type="term" value="P:isoprenoid biosynthetic process"/>
    <property type="evidence" value="ECO:0007669"/>
    <property type="project" value="UniProtKB-UniRule"/>
</dbReference>
<dbReference type="EnsemblMetazoa" id="XM_038200533.1">
    <property type="protein sequence ID" value="XP_038056461.1"/>
    <property type="gene ID" value="LOC119728335"/>
</dbReference>
<evidence type="ECO:0000256" key="11">
    <source>
        <dbReference type="ARBA" id="ARBA00050454"/>
    </source>
</evidence>
<feature type="region of interest" description="Disordered" evidence="14">
    <location>
        <begin position="446"/>
        <end position="466"/>
    </location>
</feature>
<dbReference type="CDD" id="cd13959">
    <property type="entry name" value="PT_UbiA_COQ2"/>
    <property type="match status" value="1"/>
</dbReference>
<dbReference type="EC" id="2.5.1.39" evidence="13"/>
<keyword evidence="13" id="KW-0999">Mitochondrion inner membrane</keyword>
<feature type="transmembrane region" description="Helical" evidence="13">
    <location>
        <begin position="365"/>
        <end position="383"/>
    </location>
</feature>
<dbReference type="Gene3D" id="1.20.120.1780">
    <property type="entry name" value="UbiA prenyltransferase"/>
    <property type="match status" value="1"/>
</dbReference>
<evidence type="ECO:0000256" key="8">
    <source>
        <dbReference type="ARBA" id="ARBA00023136"/>
    </source>
</evidence>
<reference evidence="15" key="1">
    <citation type="submission" date="2022-11" db="UniProtKB">
        <authorList>
            <consortium name="EnsemblMetazoa"/>
        </authorList>
    </citation>
    <scope>IDENTIFICATION</scope>
</reference>
<evidence type="ECO:0000256" key="7">
    <source>
        <dbReference type="ARBA" id="ARBA00022989"/>
    </source>
</evidence>
<dbReference type="CTD" id="27235"/>
<comment type="catalytic activity">
    <reaction evidence="12">
        <text>an all-trans-polyprenyl diphosphate + 4-hydroxybenzoate = a 4-hydroxy-3-(all-trans-polyprenyl)benzoate + diphosphate</text>
        <dbReference type="Rhea" id="RHEA:44504"/>
        <dbReference type="Rhea" id="RHEA-COMP:9514"/>
        <dbReference type="Rhea" id="RHEA-COMP:9564"/>
        <dbReference type="ChEBI" id="CHEBI:17879"/>
        <dbReference type="ChEBI" id="CHEBI:33019"/>
        <dbReference type="ChEBI" id="CHEBI:58914"/>
        <dbReference type="ChEBI" id="CHEBI:78396"/>
        <dbReference type="EC" id="2.5.1.39"/>
    </reaction>
    <physiologicalReaction direction="left-to-right" evidence="12">
        <dbReference type="Rhea" id="RHEA:44505"/>
    </physiologicalReaction>
</comment>
<name>A0A913ZY29_PATMI</name>
<organism evidence="15 16">
    <name type="scientific">Patiria miniata</name>
    <name type="common">Bat star</name>
    <name type="synonym">Asterina miniata</name>
    <dbReference type="NCBI Taxonomy" id="46514"/>
    <lineage>
        <taxon>Eukaryota</taxon>
        <taxon>Metazoa</taxon>
        <taxon>Echinodermata</taxon>
        <taxon>Eleutherozoa</taxon>
        <taxon>Asterozoa</taxon>
        <taxon>Asteroidea</taxon>
        <taxon>Valvatacea</taxon>
        <taxon>Valvatida</taxon>
        <taxon>Asterinidae</taxon>
        <taxon>Patiria</taxon>
    </lineage>
</organism>
<evidence type="ECO:0000256" key="5">
    <source>
        <dbReference type="ARBA" id="ARBA00022688"/>
    </source>
</evidence>
<dbReference type="PANTHER" id="PTHR11048:SF28">
    <property type="entry name" value="4-HYDROXYBENZOATE POLYPRENYLTRANSFERASE, MITOCHONDRIAL"/>
    <property type="match status" value="1"/>
</dbReference>
<keyword evidence="7 13" id="KW-1133">Transmembrane helix</keyword>
<dbReference type="InterPro" id="IPR006370">
    <property type="entry name" value="HB_polyprenyltransferase-like"/>
</dbReference>
<keyword evidence="13" id="KW-0496">Mitochondrion</keyword>
<dbReference type="InterPro" id="IPR000537">
    <property type="entry name" value="UbiA_prenyltransferase"/>
</dbReference>
<evidence type="ECO:0000256" key="13">
    <source>
        <dbReference type="HAMAP-Rule" id="MF_03189"/>
    </source>
</evidence>
<dbReference type="GO" id="GO:0005743">
    <property type="term" value="C:mitochondrial inner membrane"/>
    <property type="evidence" value="ECO:0007669"/>
    <property type="project" value="UniProtKB-SubCell"/>
</dbReference>
<dbReference type="AlphaFoldDB" id="A0A913ZY29"/>
<evidence type="ECO:0000256" key="9">
    <source>
        <dbReference type="ARBA" id="ARBA00023229"/>
    </source>
</evidence>
<dbReference type="RefSeq" id="XP_038056461.1">
    <property type="nucleotide sequence ID" value="XM_038200533.1"/>
</dbReference>
<comment type="cofactor">
    <cofactor evidence="1 13">
        <name>Mg(2+)</name>
        <dbReference type="ChEBI" id="CHEBI:18420"/>
    </cofactor>
</comment>
<evidence type="ECO:0000256" key="1">
    <source>
        <dbReference type="ARBA" id="ARBA00001946"/>
    </source>
</evidence>
<evidence type="ECO:0000313" key="16">
    <source>
        <dbReference type="Proteomes" id="UP000887568"/>
    </source>
</evidence>
<comment type="pathway">
    <text evidence="13">Cofactor biosynthesis; ubiquinone biosynthesis.</text>
</comment>
<dbReference type="GeneID" id="119728335"/>
<keyword evidence="4 13" id="KW-0808">Transferase</keyword>
<dbReference type="OMA" id="YDSWSCA"/>
<dbReference type="FunFam" id="1.20.120.1780:FF:000001">
    <property type="entry name" value="4-hydroxybenzoate octaprenyltransferase"/>
    <property type="match status" value="1"/>
</dbReference>
<dbReference type="GO" id="GO:0006744">
    <property type="term" value="P:ubiquinone biosynthetic process"/>
    <property type="evidence" value="ECO:0007669"/>
    <property type="project" value="UniProtKB-UniRule"/>
</dbReference>
<evidence type="ECO:0000256" key="14">
    <source>
        <dbReference type="SAM" id="MobiDB-lite"/>
    </source>
</evidence>
<comment type="similarity">
    <text evidence="3 13">Belongs to the UbiA prenyltransferase family.</text>
</comment>
<evidence type="ECO:0000256" key="12">
    <source>
        <dbReference type="ARBA" id="ARBA00051182"/>
    </source>
</evidence>
<evidence type="ECO:0000313" key="15">
    <source>
        <dbReference type="EnsemblMetazoa" id="XP_038056462.1"/>
    </source>
</evidence>
<dbReference type="EnsemblMetazoa" id="XM_038200534.1">
    <property type="protein sequence ID" value="XP_038056462.1"/>
    <property type="gene ID" value="LOC119728335"/>
</dbReference>
<comment type="function">
    <text evidence="13">Catalyzes the prenylation of para-hydroxybenzoate (PHB) with an all-trans polyprenyl group. Mediates the second step in the final reaction sequence of coenzyme Q (CoQ) biosynthesis, which is the condensation of the polyisoprenoid side chain with PHB, generating the first membrane-bound Q intermediate.</text>
</comment>